<dbReference type="InterPro" id="IPR013656">
    <property type="entry name" value="PAS_4"/>
</dbReference>
<dbReference type="InterPro" id="IPR005467">
    <property type="entry name" value="His_kinase_dom"/>
</dbReference>
<dbReference type="Gene3D" id="1.10.287.130">
    <property type="match status" value="1"/>
</dbReference>
<evidence type="ECO:0000256" key="3">
    <source>
        <dbReference type="ARBA" id="ARBA00022553"/>
    </source>
</evidence>
<name>A0A327NE14_9BACT</name>
<dbReference type="PROSITE" id="PS50112">
    <property type="entry name" value="PAS"/>
    <property type="match status" value="1"/>
</dbReference>
<dbReference type="EC" id="2.7.13.3" evidence="2"/>
<dbReference type="InterPro" id="IPR000014">
    <property type="entry name" value="PAS"/>
</dbReference>
<dbReference type="Pfam" id="PF02518">
    <property type="entry name" value="HATPase_c"/>
    <property type="match status" value="1"/>
</dbReference>
<evidence type="ECO:0000256" key="5">
    <source>
        <dbReference type="ARBA" id="ARBA00022777"/>
    </source>
</evidence>
<keyword evidence="3" id="KW-0597">Phosphoprotein</keyword>
<dbReference type="SUPFAM" id="SSF47384">
    <property type="entry name" value="Homodimeric domain of signal transducing histidine kinase"/>
    <property type="match status" value="1"/>
</dbReference>
<reference evidence="8 9" key="1">
    <citation type="submission" date="2018-06" db="EMBL/GenBank/DDBJ databases">
        <title>Spirosoma sp. HMF3257 Genome sequencing and assembly.</title>
        <authorList>
            <person name="Kang H."/>
            <person name="Cha I."/>
            <person name="Kim H."/>
            <person name="Kang J."/>
            <person name="Joh K."/>
        </authorList>
    </citation>
    <scope>NUCLEOTIDE SEQUENCE [LARGE SCALE GENOMIC DNA]</scope>
    <source>
        <strain evidence="8 9">HMF3257</strain>
    </source>
</reference>
<dbReference type="SMART" id="SM00091">
    <property type="entry name" value="PAS"/>
    <property type="match status" value="4"/>
</dbReference>
<dbReference type="RefSeq" id="WP_111340420.1">
    <property type="nucleotide sequence ID" value="NZ_QLII01000001.1"/>
</dbReference>
<organism evidence="8 9">
    <name type="scientific">Spirosoma telluris</name>
    <dbReference type="NCBI Taxonomy" id="2183553"/>
    <lineage>
        <taxon>Bacteria</taxon>
        <taxon>Pseudomonadati</taxon>
        <taxon>Bacteroidota</taxon>
        <taxon>Cytophagia</taxon>
        <taxon>Cytophagales</taxon>
        <taxon>Cytophagaceae</taxon>
        <taxon>Spirosoma</taxon>
    </lineage>
</organism>
<dbReference type="InterPro" id="IPR036097">
    <property type="entry name" value="HisK_dim/P_sf"/>
</dbReference>
<dbReference type="SUPFAM" id="SSF55874">
    <property type="entry name" value="ATPase domain of HSP90 chaperone/DNA topoisomerase II/histidine kinase"/>
    <property type="match status" value="1"/>
</dbReference>
<dbReference type="Gene3D" id="3.30.565.10">
    <property type="entry name" value="Histidine kinase-like ATPase, C-terminal domain"/>
    <property type="match status" value="1"/>
</dbReference>
<dbReference type="CDD" id="cd00130">
    <property type="entry name" value="PAS"/>
    <property type="match status" value="1"/>
</dbReference>
<evidence type="ECO:0000256" key="4">
    <source>
        <dbReference type="ARBA" id="ARBA00022679"/>
    </source>
</evidence>
<dbReference type="NCBIfam" id="TIGR00229">
    <property type="entry name" value="sensory_box"/>
    <property type="match status" value="1"/>
</dbReference>
<dbReference type="InterPro" id="IPR035965">
    <property type="entry name" value="PAS-like_dom_sf"/>
</dbReference>
<dbReference type="Pfam" id="PF08448">
    <property type="entry name" value="PAS_4"/>
    <property type="match status" value="3"/>
</dbReference>
<accession>A0A327NE14</accession>
<gene>
    <name evidence="8" type="ORF">HMF3257_02255</name>
</gene>
<proteinExistence type="predicted"/>
<keyword evidence="5" id="KW-0418">Kinase</keyword>
<evidence type="ECO:0000313" key="9">
    <source>
        <dbReference type="Proteomes" id="UP000249016"/>
    </source>
</evidence>
<dbReference type="InterPro" id="IPR036890">
    <property type="entry name" value="HATPase_C_sf"/>
</dbReference>
<evidence type="ECO:0000256" key="2">
    <source>
        <dbReference type="ARBA" id="ARBA00012438"/>
    </source>
</evidence>
<dbReference type="PRINTS" id="PR00344">
    <property type="entry name" value="BCTRLSENSOR"/>
</dbReference>
<dbReference type="SMART" id="SM00387">
    <property type="entry name" value="HATPase_c"/>
    <property type="match status" value="1"/>
</dbReference>
<dbReference type="EMBL" id="QLII01000001">
    <property type="protein sequence ID" value="RAI73541.1"/>
    <property type="molecule type" value="Genomic_DNA"/>
</dbReference>
<dbReference type="Pfam" id="PF00512">
    <property type="entry name" value="HisKA"/>
    <property type="match status" value="1"/>
</dbReference>
<dbReference type="SMART" id="SM00388">
    <property type="entry name" value="HisKA"/>
    <property type="match status" value="1"/>
</dbReference>
<dbReference type="InterPro" id="IPR003594">
    <property type="entry name" value="HATPase_dom"/>
</dbReference>
<dbReference type="CDD" id="cd00082">
    <property type="entry name" value="HisKA"/>
    <property type="match status" value="1"/>
</dbReference>
<dbReference type="PROSITE" id="PS50109">
    <property type="entry name" value="HIS_KIN"/>
    <property type="match status" value="1"/>
</dbReference>
<dbReference type="GO" id="GO:0000155">
    <property type="term" value="F:phosphorelay sensor kinase activity"/>
    <property type="evidence" value="ECO:0007669"/>
    <property type="project" value="InterPro"/>
</dbReference>
<evidence type="ECO:0000259" key="6">
    <source>
        <dbReference type="PROSITE" id="PS50109"/>
    </source>
</evidence>
<dbReference type="OrthoDB" id="9124519at2"/>
<dbReference type="AlphaFoldDB" id="A0A327NE14"/>
<dbReference type="InterPro" id="IPR003661">
    <property type="entry name" value="HisK_dim/P_dom"/>
</dbReference>
<sequence length="1053" mass="118575">MPTINQSSPDLLQSVLSASQNAVMVYQAIPNPGGLGSGLKLTMLNAVAERNLGRPATDVLGLTFGRLYPHLVGTGLDERYLEVIRTNQATRFEFQYDRPGQERPAWCDVSAVPLGENSVVVSYNDISQHKADADAARLAHVLQQTFDASFSGITVLEAIHNEQGQLADFKFVMINEAGLRMSGYTREQLLGRTLWEIYPATGINGLFEEYVQVYETGQPIAREHYYPEYNTWRDIKVVRVPQGIMLTYNDISKLKKSEEAAHSQTHLLTDLIQNVPVRLALMQAVRSRLGNTSRIVDFKITRINTRFEQTLNPAARQVTGQLLTTVFPVALASGLLSRCILSVEERQPLEFELPVLVKSELNWFKITVAPTGNQVMLTMTDISQIKSTQLEYHQQAELLSSVLDGSQNAIIALKAIRQADQIVDFAFVLQNGVAQQLLGLAEDELTNHSLQERLSGLNELGQMDTYRQVVATGKSVQSEIEFNFGKGLGWYAISAVKREDGIVLTIQDKTSQKRAEQQIKAQAQLLASISDNTPAGLVLWEAVRDESSQRAIVDFRYRMSNLMNTYVTGYTADSLVDQDLLNLFPRFRGSQLEATLRETLVTGRVQRMIFTDYTESPEGWFDAQFIRVSTIQPADGSVDTRLVDTVLMTYMDVTEQHKAQLAQKQQADLMQLVINAQPAGIVLFEPLQEPATSDQPGKIIDFTYRLVNETQRRLTGRSDRDLIGQRLRVLFPSDQGRELFELMVEVIQTGQPKVWLMPFFSDGIRGWFQSSLLPHGNQVLFTFLDVTDLKRQQQALEYINHELRRSNENLQKFAYIASHDLQEPLRKIQSFGDILAKQYKPVLDQPAQEIIGRMQGAAQRMSRLIKHLLAYSRLNTQQLQRKPIRLAELLNLILDDLSLQIEESNASVEWGDLPIIHGDEGQLHQLFQNLLSNALKYHLPNTSPRVQVSYRKLLADQLPVAIIDTVVATSDTGSQSVFYEIRVSDNGIGFDEKYLDRIFQVFQRLHSKDIYPGTGIGLAICQKVVENHRGALTAISQPDKGATFLVYLPVYES</sequence>
<dbReference type="InterPro" id="IPR004358">
    <property type="entry name" value="Sig_transdc_His_kin-like_C"/>
</dbReference>
<evidence type="ECO:0000256" key="1">
    <source>
        <dbReference type="ARBA" id="ARBA00000085"/>
    </source>
</evidence>
<comment type="caution">
    <text evidence="8">The sequence shown here is derived from an EMBL/GenBank/DDBJ whole genome shotgun (WGS) entry which is preliminary data.</text>
</comment>
<dbReference type="InterPro" id="IPR052162">
    <property type="entry name" value="Sensor_kinase/Photoreceptor"/>
</dbReference>
<comment type="catalytic activity">
    <reaction evidence="1">
        <text>ATP + protein L-histidine = ADP + protein N-phospho-L-histidine.</text>
        <dbReference type="EC" id="2.7.13.3"/>
    </reaction>
</comment>
<dbReference type="SUPFAM" id="SSF55785">
    <property type="entry name" value="PYP-like sensor domain (PAS domain)"/>
    <property type="match status" value="5"/>
</dbReference>
<feature type="domain" description="PAS" evidence="7">
    <location>
        <begin position="161"/>
        <end position="217"/>
    </location>
</feature>
<keyword evidence="4" id="KW-0808">Transferase</keyword>
<feature type="domain" description="Histidine kinase" evidence="6">
    <location>
        <begin position="816"/>
        <end position="1052"/>
    </location>
</feature>
<dbReference type="Gene3D" id="3.30.450.20">
    <property type="entry name" value="PAS domain"/>
    <property type="match status" value="6"/>
</dbReference>
<evidence type="ECO:0000313" key="8">
    <source>
        <dbReference type="EMBL" id="RAI73541.1"/>
    </source>
</evidence>
<keyword evidence="9" id="KW-1185">Reference proteome</keyword>
<dbReference type="PANTHER" id="PTHR43304:SF1">
    <property type="entry name" value="PAC DOMAIN-CONTAINING PROTEIN"/>
    <property type="match status" value="1"/>
</dbReference>
<dbReference type="Proteomes" id="UP000249016">
    <property type="component" value="Unassembled WGS sequence"/>
</dbReference>
<evidence type="ECO:0000259" key="7">
    <source>
        <dbReference type="PROSITE" id="PS50112"/>
    </source>
</evidence>
<dbReference type="PANTHER" id="PTHR43304">
    <property type="entry name" value="PHYTOCHROME-LIKE PROTEIN CPH1"/>
    <property type="match status" value="1"/>
</dbReference>
<protein>
    <recommendedName>
        <fullName evidence="2">histidine kinase</fullName>
        <ecNumber evidence="2">2.7.13.3</ecNumber>
    </recommendedName>
</protein>